<evidence type="ECO:0000256" key="3">
    <source>
        <dbReference type="ARBA" id="ARBA00022989"/>
    </source>
</evidence>
<protein>
    <recommendedName>
        <fullName evidence="9">Mid2 domain-containing protein</fullName>
    </recommendedName>
</protein>
<feature type="compositionally biased region" description="Polar residues" evidence="5">
    <location>
        <begin position="117"/>
        <end position="126"/>
    </location>
</feature>
<evidence type="ECO:0000313" key="7">
    <source>
        <dbReference type="EMBL" id="KAF2688740.1"/>
    </source>
</evidence>
<feature type="region of interest" description="Disordered" evidence="5">
    <location>
        <begin position="218"/>
        <end position="306"/>
    </location>
</feature>
<feature type="compositionally biased region" description="Low complexity" evidence="5">
    <location>
        <begin position="292"/>
        <end position="306"/>
    </location>
</feature>
<gene>
    <name evidence="7" type="ORF">K458DRAFT_152047</name>
</gene>
<reference evidence="7" key="1">
    <citation type="journal article" date="2020" name="Stud. Mycol.">
        <title>101 Dothideomycetes genomes: a test case for predicting lifestyles and emergence of pathogens.</title>
        <authorList>
            <person name="Haridas S."/>
            <person name="Albert R."/>
            <person name="Binder M."/>
            <person name="Bloem J."/>
            <person name="Labutti K."/>
            <person name="Salamov A."/>
            <person name="Andreopoulos B."/>
            <person name="Baker S."/>
            <person name="Barry K."/>
            <person name="Bills G."/>
            <person name="Bluhm B."/>
            <person name="Cannon C."/>
            <person name="Castanera R."/>
            <person name="Culley D."/>
            <person name="Daum C."/>
            <person name="Ezra D."/>
            <person name="Gonzalez J."/>
            <person name="Henrissat B."/>
            <person name="Kuo A."/>
            <person name="Liang C."/>
            <person name="Lipzen A."/>
            <person name="Lutzoni F."/>
            <person name="Magnuson J."/>
            <person name="Mondo S."/>
            <person name="Nolan M."/>
            <person name="Ohm R."/>
            <person name="Pangilinan J."/>
            <person name="Park H.-J."/>
            <person name="Ramirez L."/>
            <person name="Alfaro M."/>
            <person name="Sun H."/>
            <person name="Tritt A."/>
            <person name="Yoshinaga Y."/>
            <person name="Zwiers L.-H."/>
            <person name="Turgeon B."/>
            <person name="Goodwin S."/>
            <person name="Spatafora J."/>
            <person name="Crous P."/>
            <person name="Grigoriev I."/>
        </authorList>
    </citation>
    <scope>NUCLEOTIDE SEQUENCE</scope>
    <source>
        <strain evidence="7">CBS 122367</strain>
    </source>
</reference>
<proteinExistence type="predicted"/>
<evidence type="ECO:0000256" key="6">
    <source>
        <dbReference type="SAM" id="Phobius"/>
    </source>
</evidence>
<evidence type="ECO:0000256" key="2">
    <source>
        <dbReference type="ARBA" id="ARBA00022692"/>
    </source>
</evidence>
<feature type="region of interest" description="Disordered" evidence="5">
    <location>
        <begin position="342"/>
        <end position="373"/>
    </location>
</feature>
<feature type="compositionally biased region" description="Low complexity" evidence="5">
    <location>
        <begin position="127"/>
        <end position="163"/>
    </location>
</feature>
<dbReference type="GO" id="GO:0071944">
    <property type="term" value="C:cell periphery"/>
    <property type="evidence" value="ECO:0007669"/>
    <property type="project" value="UniProtKB-ARBA"/>
</dbReference>
<evidence type="ECO:0000256" key="5">
    <source>
        <dbReference type="SAM" id="MobiDB-lite"/>
    </source>
</evidence>
<feature type="compositionally biased region" description="Pro residues" evidence="5">
    <location>
        <begin position="272"/>
        <end position="291"/>
    </location>
</feature>
<dbReference type="InterPro" id="IPR051694">
    <property type="entry name" value="Immunoregulatory_rcpt-like"/>
</dbReference>
<evidence type="ECO:0008006" key="9">
    <source>
        <dbReference type="Google" id="ProtNLM"/>
    </source>
</evidence>
<keyword evidence="2 6" id="KW-0812">Transmembrane</keyword>
<dbReference type="PANTHER" id="PTHR15549:SF26">
    <property type="entry name" value="AXIAL BUDDING PATTERN PROTEIN 2-RELATED"/>
    <property type="match status" value="1"/>
</dbReference>
<dbReference type="AlphaFoldDB" id="A0A6G1JET9"/>
<feature type="compositionally biased region" description="Polar residues" evidence="5">
    <location>
        <begin position="231"/>
        <end position="247"/>
    </location>
</feature>
<feature type="region of interest" description="Disordered" evidence="5">
    <location>
        <begin position="117"/>
        <end position="167"/>
    </location>
</feature>
<dbReference type="EMBL" id="MU005573">
    <property type="protein sequence ID" value="KAF2688740.1"/>
    <property type="molecule type" value="Genomic_DNA"/>
</dbReference>
<comment type="subcellular location">
    <subcellularLocation>
        <location evidence="1">Membrane</location>
        <topology evidence="1">Single-pass membrane protein</topology>
    </subcellularLocation>
</comment>
<dbReference type="Proteomes" id="UP000799291">
    <property type="component" value="Unassembled WGS sequence"/>
</dbReference>
<feature type="transmembrane region" description="Helical" evidence="6">
    <location>
        <begin position="172"/>
        <end position="198"/>
    </location>
</feature>
<keyword evidence="4 6" id="KW-0472">Membrane</keyword>
<evidence type="ECO:0000256" key="4">
    <source>
        <dbReference type="ARBA" id="ARBA00023136"/>
    </source>
</evidence>
<keyword evidence="8" id="KW-1185">Reference proteome</keyword>
<organism evidence="7 8">
    <name type="scientific">Lentithecium fluviatile CBS 122367</name>
    <dbReference type="NCBI Taxonomy" id="1168545"/>
    <lineage>
        <taxon>Eukaryota</taxon>
        <taxon>Fungi</taxon>
        <taxon>Dikarya</taxon>
        <taxon>Ascomycota</taxon>
        <taxon>Pezizomycotina</taxon>
        <taxon>Dothideomycetes</taxon>
        <taxon>Pleosporomycetidae</taxon>
        <taxon>Pleosporales</taxon>
        <taxon>Massarineae</taxon>
        <taxon>Lentitheciaceae</taxon>
        <taxon>Lentithecium</taxon>
    </lineage>
</organism>
<dbReference type="GO" id="GO:0016020">
    <property type="term" value="C:membrane"/>
    <property type="evidence" value="ECO:0007669"/>
    <property type="project" value="UniProtKB-SubCell"/>
</dbReference>
<dbReference type="OrthoDB" id="3798796at2759"/>
<accession>A0A6G1JET9</accession>
<name>A0A6G1JET9_9PLEO</name>
<evidence type="ECO:0000313" key="8">
    <source>
        <dbReference type="Proteomes" id="UP000799291"/>
    </source>
</evidence>
<evidence type="ECO:0000256" key="1">
    <source>
        <dbReference type="ARBA" id="ARBA00004167"/>
    </source>
</evidence>
<dbReference type="PANTHER" id="PTHR15549">
    <property type="entry name" value="PAIRED IMMUNOGLOBULIN-LIKE TYPE 2 RECEPTOR"/>
    <property type="match status" value="1"/>
</dbReference>
<keyword evidence="3 6" id="KW-1133">Transmembrane helix</keyword>
<sequence>MKLQVYSIAAAALVAEAAAKTYTAPRSMSDSAPLDKRNLAARGDHLFARQSYEYCDSNSYYYCYGSTCCGITAYSCMPAGAECCAGISEYGLGLYCDAGTSCVIQNGLVQCENDSGETFTADSSTVEATSTTDGPTSTATDETSSTDTSDEPTSTGSSGSSSRKSSKKKSKAWIGGAVAGPLIGIAIIAGIVFLLAALKKKKAKADAASAAMANQQNIGGAPGGGQGQLQMTSAPMSPETQGQQPNMNGAYAPHPDNKSPAYTQQYEVPTPINSPPPQWTPASPPPPPISPMPMHAQPLASQPPQQQQYGNEMYGLGATTVVSPMSTGNGGGGYTQNMHQPQAMHQQGYGGAMELPTAPASQPARGGAQELHG</sequence>